<evidence type="ECO:0000313" key="2">
    <source>
        <dbReference type="Proteomes" id="UP000824120"/>
    </source>
</evidence>
<keyword evidence="2" id="KW-1185">Reference proteome</keyword>
<evidence type="ECO:0000313" key="1">
    <source>
        <dbReference type="EMBL" id="KAG5606570.1"/>
    </source>
</evidence>
<proteinExistence type="predicted"/>
<reference evidence="1 2" key="1">
    <citation type="submission" date="2020-09" db="EMBL/GenBank/DDBJ databases">
        <title>De no assembly of potato wild relative species, Solanum commersonii.</title>
        <authorList>
            <person name="Cho K."/>
        </authorList>
    </citation>
    <scope>NUCLEOTIDE SEQUENCE [LARGE SCALE GENOMIC DNA]</scope>
    <source>
        <strain evidence="1">LZ3.2</strain>
        <tissue evidence="1">Leaf</tissue>
    </source>
</reference>
<organism evidence="1 2">
    <name type="scientific">Solanum commersonii</name>
    <name type="common">Commerson's wild potato</name>
    <name type="synonym">Commerson's nightshade</name>
    <dbReference type="NCBI Taxonomy" id="4109"/>
    <lineage>
        <taxon>Eukaryota</taxon>
        <taxon>Viridiplantae</taxon>
        <taxon>Streptophyta</taxon>
        <taxon>Embryophyta</taxon>
        <taxon>Tracheophyta</taxon>
        <taxon>Spermatophyta</taxon>
        <taxon>Magnoliopsida</taxon>
        <taxon>eudicotyledons</taxon>
        <taxon>Gunneridae</taxon>
        <taxon>Pentapetalae</taxon>
        <taxon>asterids</taxon>
        <taxon>lamiids</taxon>
        <taxon>Solanales</taxon>
        <taxon>Solanaceae</taxon>
        <taxon>Solanoideae</taxon>
        <taxon>Solaneae</taxon>
        <taxon>Solanum</taxon>
    </lineage>
</organism>
<dbReference type="EMBL" id="JACXVP010000005">
    <property type="protein sequence ID" value="KAG5606570.1"/>
    <property type="molecule type" value="Genomic_DNA"/>
</dbReference>
<protein>
    <submittedName>
        <fullName evidence="1">Uncharacterized protein</fullName>
    </submittedName>
</protein>
<sequence>MSRNPLLFGATLNIEKHVLGDRIGKDRFSSLWITRIYTVIHKRGVSYSYNRREVLPYSYCRLIHDMDKR</sequence>
<dbReference type="Proteomes" id="UP000824120">
    <property type="component" value="Chromosome 5"/>
</dbReference>
<dbReference type="AlphaFoldDB" id="A0A9J5Z1L5"/>
<accession>A0A9J5Z1L5</accession>
<gene>
    <name evidence="1" type="ORF">H5410_028062</name>
</gene>
<comment type="caution">
    <text evidence="1">The sequence shown here is derived from an EMBL/GenBank/DDBJ whole genome shotgun (WGS) entry which is preliminary data.</text>
</comment>
<name>A0A9J5Z1L5_SOLCO</name>